<dbReference type="InterPro" id="IPR050469">
    <property type="entry name" value="Diguanylate_Cyclase"/>
</dbReference>
<dbReference type="InterPro" id="IPR000160">
    <property type="entry name" value="GGDEF_dom"/>
</dbReference>
<dbReference type="PANTHER" id="PTHR45138:SF6">
    <property type="entry name" value="DIGUANYLATE CYCLASE DGCN"/>
    <property type="match status" value="1"/>
</dbReference>
<proteinExistence type="predicted"/>
<dbReference type="GO" id="GO:0052621">
    <property type="term" value="F:diguanylate cyclase activity"/>
    <property type="evidence" value="ECO:0007669"/>
    <property type="project" value="UniProtKB-EC"/>
</dbReference>
<reference evidence="5" key="1">
    <citation type="submission" date="2016-10" db="EMBL/GenBank/DDBJ databases">
        <authorList>
            <person name="Varghese N."/>
            <person name="Submissions S."/>
        </authorList>
    </citation>
    <scope>NUCLEOTIDE SEQUENCE [LARGE SCALE GENOMIC DNA]</scope>
    <source>
        <strain evidence="5">DSM 8987</strain>
    </source>
</reference>
<evidence type="ECO:0000313" key="5">
    <source>
        <dbReference type="Proteomes" id="UP000243205"/>
    </source>
</evidence>
<dbReference type="AlphaFoldDB" id="A0A1G6X131"/>
<keyword evidence="5" id="KW-1185">Reference proteome</keyword>
<feature type="transmembrane region" description="Helical" evidence="2">
    <location>
        <begin position="61"/>
        <end position="84"/>
    </location>
</feature>
<evidence type="ECO:0000256" key="1">
    <source>
        <dbReference type="ARBA" id="ARBA00012528"/>
    </source>
</evidence>
<dbReference type="InterPro" id="IPR029787">
    <property type="entry name" value="Nucleotide_cyclase"/>
</dbReference>
<dbReference type="InterPro" id="IPR043128">
    <property type="entry name" value="Rev_trsase/Diguanyl_cyclase"/>
</dbReference>
<dbReference type="STRING" id="57664.SAMN05661003_10197"/>
<dbReference type="PROSITE" id="PS50887">
    <property type="entry name" value="GGDEF"/>
    <property type="match status" value="1"/>
</dbReference>
<keyword evidence="2" id="KW-1133">Transmembrane helix</keyword>
<dbReference type="GO" id="GO:0043709">
    <property type="term" value="P:cell adhesion involved in single-species biofilm formation"/>
    <property type="evidence" value="ECO:0007669"/>
    <property type="project" value="TreeGrafter"/>
</dbReference>
<accession>A0A1G6X131</accession>
<organism evidence="4 5">
    <name type="scientific">Desulfuromonas thiophila</name>
    <dbReference type="NCBI Taxonomy" id="57664"/>
    <lineage>
        <taxon>Bacteria</taxon>
        <taxon>Pseudomonadati</taxon>
        <taxon>Thermodesulfobacteriota</taxon>
        <taxon>Desulfuromonadia</taxon>
        <taxon>Desulfuromonadales</taxon>
        <taxon>Desulfuromonadaceae</taxon>
        <taxon>Desulfuromonas</taxon>
    </lineage>
</organism>
<feature type="domain" description="GGDEF" evidence="3">
    <location>
        <begin position="181"/>
        <end position="313"/>
    </location>
</feature>
<dbReference type="PANTHER" id="PTHR45138">
    <property type="entry name" value="REGULATORY COMPONENTS OF SENSORY TRANSDUCTION SYSTEM"/>
    <property type="match status" value="1"/>
</dbReference>
<dbReference type="NCBIfam" id="TIGR00254">
    <property type="entry name" value="GGDEF"/>
    <property type="match status" value="1"/>
</dbReference>
<dbReference type="SUPFAM" id="SSF55073">
    <property type="entry name" value="Nucleotide cyclase"/>
    <property type="match status" value="1"/>
</dbReference>
<dbReference type="GO" id="GO:1902201">
    <property type="term" value="P:negative regulation of bacterial-type flagellum-dependent cell motility"/>
    <property type="evidence" value="ECO:0007669"/>
    <property type="project" value="TreeGrafter"/>
</dbReference>
<evidence type="ECO:0000313" key="4">
    <source>
        <dbReference type="EMBL" id="SDD71623.1"/>
    </source>
</evidence>
<dbReference type="Gene3D" id="3.30.70.270">
    <property type="match status" value="1"/>
</dbReference>
<dbReference type="GO" id="GO:0005886">
    <property type="term" value="C:plasma membrane"/>
    <property type="evidence" value="ECO:0007669"/>
    <property type="project" value="TreeGrafter"/>
</dbReference>
<gene>
    <name evidence="4" type="ORF">SAMN05661003_10197</name>
</gene>
<dbReference type="Pfam" id="PF00990">
    <property type="entry name" value="GGDEF"/>
    <property type="match status" value="1"/>
</dbReference>
<name>A0A1G6X131_9BACT</name>
<evidence type="ECO:0000256" key="2">
    <source>
        <dbReference type="SAM" id="Phobius"/>
    </source>
</evidence>
<keyword evidence="2" id="KW-0472">Membrane</keyword>
<dbReference type="EMBL" id="FNAQ01000001">
    <property type="protein sequence ID" value="SDD71623.1"/>
    <property type="molecule type" value="Genomic_DNA"/>
</dbReference>
<evidence type="ECO:0000259" key="3">
    <source>
        <dbReference type="PROSITE" id="PS50887"/>
    </source>
</evidence>
<dbReference type="SMART" id="SM00267">
    <property type="entry name" value="GGDEF"/>
    <property type="match status" value="1"/>
</dbReference>
<dbReference type="CDD" id="cd01949">
    <property type="entry name" value="GGDEF"/>
    <property type="match status" value="1"/>
</dbReference>
<protein>
    <recommendedName>
        <fullName evidence="1">diguanylate cyclase</fullName>
        <ecNumber evidence="1">2.7.7.65</ecNumber>
    </recommendedName>
</protein>
<keyword evidence="2" id="KW-0812">Transmembrane</keyword>
<feature type="transmembrane region" description="Helical" evidence="2">
    <location>
        <begin position="30"/>
        <end position="49"/>
    </location>
</feature>
<dbReference type="EC" id="2.7.7.65" evidence="1"/>
<dbReference type="Proteomes" id="UP000243205">
    <property type="component" value="Unassembled WGS sequence"/>
</dbReference>
<sequence>MIAPALTPPEKIVAPQTCFHVWRLGMTGRTALVIALLVVLPQAFIAWLIETGSLPPGKNYFFTVPLLVAILILPLARCLAYFLVNRDLQVVNRFCQEIQQGNYGVRFDLPNEGEDEDAFIVLQRNLSRMSRDLSLRREATFQHFRAMAEEASTDPLTGLYNRRFLEQLYGRCGPGFCAEGAQISALCIDCDRFKQVNDSLGHHVGDRLLRDLAQCILGAIREGRDIPLRLGGDEFAVLLPHANLDQAEKIAHRIRQLYHQVKVPMTSLSIGIAATACQPGSCRERLDALIRAADAQAYQVKRRGGDGVARPAAEALD</sequence>